<dbReference type="GO" id="GO:0003676">
    <property type="term" value="F:nucleic acid binding"/>
    <property type="evidence" value="ECO:0007669"/>
    <property type="project" value="InterPro"/>
</dbReference>
<keyword evidence="1" id="KW-0862">Zinc</keyword>
<evidence type="ECO:0000256" key="2">
    <source>
        <dbReference type="SAM" id="MobiDB-lite"/>
    </source>
</evidence>
<evidence type="ECO:0000313" key="4">
    <source>
        <dbReference type="EMBL" id="AAP55152.2"/>
    </source>
</evidence>
<dbReference type="PROSITE" id="PS50158">
    <property type="entry name" value="ZF_CCHC"/>
    <property type="match status" value="1"/>
</dbReference>
<reference evidence="4" key="1">
    <citation type="journal article" date="2003" name="Science">
        <title>In-depth view of structure, activity, and evolution of rice chromosome 10.</title>
        <authorList>
            <consortium name="Rice Chromosome 10 Sequencing Consortium"/>
        </authorList>
    </citation>
    <scope>NUCLEOTIDE SEQUENCE [LARGE SCALE GENOMIC DNA]</scope>
</reference>
<organism evidence="4">
    <name type="scientific">Oryza sativa subsp. japonica</name>
    <name type="common">Rice</name>
    <dbReference type="NCBI Taxonomy" id="39947"/>
    <lineage>
        <taxon>Eukaryota</taxon>
        <taxon>Viridiplantae</taxon>
        <taxon>Streptophyta</taxon>
        <taxon>Embryophyta</taxon>
        <taxon>Tracheophyta</taxon>
        <taxon>Spermatophyta</taxon>
        <taxon>Magnoliopsida</taxon>
        <taxon>Liliopsida</taxon>
        <taxon>Poales</taxon>
        <taxon>Poaceae</taxon>
        <taxon>BOP clade</taxon>
        <taxon>Oryzoideae</taxon>
        <taxon>Oryzeae</taxon>
        <taxon>Oryzinae</taxon>
        <taxon>Oryza</taxon>
        <taxon>Oryza sativa</taxon>
    </lineage>
</organism>
<evidence type="ECO:0000259" key="3">
    <source>
        <dbReference type="PROSITE" id="PS50158"/>
    </source>
</evidence>
<dbReference type="EMBL" id="DP000086">
    <property type="protein sequence ID" value="AAP55152.2"/>
    <property type="molecule type" value="Genomic_DNA"/>
</dbReference>
<evidence type="ECO:0000256" key="1">
    <source>
        <dbReference type="PROSITE-ProRule" id="PRU00047"/>
    </source>
</evidence>
<feature type="compositionally biased region" description="Acidic residues" evidence="2">
    <location>
        <begin position="325"/>
        <end position="346"/>
    </location>
</feature>
<dbReference type="PANTHER" id="PTHR33325:SF11">
    <property type="entry name" value="COLD SHOCK DOMAIN-CONTAINING PROTEIN 4-LIKE"/>
    <property type="match status" value="1"/>
</dbReference>
<reference evidence="4" key="3">
    <citation type="submission" date="2006-07" db="EMBL/GenBank/DDBJ databases">
        <authorList>
            <person name="Buell R."/>
        </authorList>
    </citation>
    <scope>NUCLEOTIDE SEQUENCE</scope>
</reference>
<gene>
    <name evidence="4" type="ordered locus">LOC_Os10g42590</name>
</gene>
<reference evidence="4" key="2">
    <citation type="submission" date="2003-05" db="EMBL/GenBank/DDBJ databases">
        <authorList>
            <person name="Buell C.R."/>
            <person name="Wing R.A."/>
            <person name="McCombie W.R."/>
            <person name="Messing J."/>
            <person name="Yuan Q."/>
            <person name="Ouyang S."/>
        </authorList>
    </citation>
    <scope>NUCLEOTIDE SEQUENCE</scope>
</reference>
<protein>
    <submittedName>
        <fullName evidence="4">Retrotransposon protein, putative, Ty1-copia subclass</fullName>
    </submittedName>
</protein>
<feature type="compositionally biased region" description="Low complexity" evidence="2">
    <location>
        <begin position="242"/>
        <end position="252"/>
    </location>
</feature>
<dbReference type="PANTHER" id="PTHR33325">
    <property type="entry name" value="ZINC FINGER, CCHC-TYPE-RELATED"/>
    <property type="match status" value="1"/>
</dbReference>
<sequence>MSDADYAKKEFPILTVNGGNYQTWSMDCEINLTAMELSESIRRQGAGVAPLPMPKRAKALAFIRKHIHEDLKVEYLELRGPLLLLEALRERYTAEKTAILPKARAEWAQLRFCDFKTVESYNSAVHRIVSKLRFCNQVVTDEDMIEKTLDTFHPKNSMMQEQYREAKYTKYSKLIQSLLNAEVHSKLLMTNFNNRYVGSQPIPEAHGKGSGSRTLPNGRHFKRVVKRGKKPRSRKGRKGNPASGAADDASGGSQQGGEGCYHCGSKKHWARNCNTEPHLIEMYQDWKKKQGPENHFVKVTGTDTPPADAPMEVDPKTAAAADNSLGDDDIDLGEFDGDGETDDLMNEDIHGDMQ</sequence>
<keyword evidence="1" id="KW-0479">Metal-binding</keyword>
<dbReference type="AlphaFoldDB" id="Q7XBV6"/>
<dbReference type="InterPro" id="IPR001878">
    <property type="entry name" value="Znf_CCHC"/>
</dbReference>
<feature type="compositionally biased region" description="Basic residues" evidence="2">
    <location>
        <begin position="219"/>
        <end position="238"/>
    </location>
</feature>
<feature type="region of interest" description="Disordered" evidence="2">
    <location>
        <begin position="301"/>
        <end position="354"/>
    </location>
</feature>
<keyword evidence="1" id="KW-0863">Zinc-finger</keyword>
<feature type="region of interest" description="Disordered" evidence="2">
    <location>
        <begin position="200"/>
        <end position="259"/>
    </location>
</feature>
<dbReference type="GO" id="GO:0008270">
    <property type="term" value="F:zinc ion binding"/>
    <property type="evidence" value="ECO:0007669"/>
    <property type="project" value="UniProtKB-KW"/>
</dbReference>
<feature type="domain" description="CCHC-type" evidence="3">
    <location>
        <begin position="260"/>
        <end position="273"/>
    </location>
</feature>
<accession>Q7XBV6</accession>
<name>Q7XBV6_ORYSJ</name>
<proteinExistence type="predicted"/>